<dbReference type="RefSeq" id="WP_197355303.1">
    <property type="nucleotide sequence ID" value="NZ_CP036298.1"/>
</dbReference>
<comment type="similarity">
    <text evidence="1">Belongs to the sulfatase family.</text>
</comment>
<dbReference type="AlphaFoldDB" id="A0A518G8T7"/>
<dbReference type="SUPFAM" id="SSF53649">
    <property type="entry name" value="Alkaline phosphatase-like"/>
    <property type="match status" value="1"/>
</dbReference>
<reference evidence="6 7" key="1">
    <citation type="submission" date="2019-02" db="EMBL/GenBank/DDBJ databases">
        <title>Deep-cultivation of Planctomycetes and their phenomic and genomic characterization uncovers novel biology.</title>
        <authorList>
            <person name="Wiegand S."/>
            <person name="Jogler M."/>
            <person name="Boedeker C."/>
            <person name="Pinto D."/>
            <person name="Vollmers J."/>
            <person name="Rivas-Marin E."/>
            <person name="Kohn T."/>
            <person name="Peeters S.H."/>
            <person name="Heuer A."/>
            <person name="Rast P."/>
            <person name="Oberbeckmann S."/>
            <person name="Bunk B."/>
            <person name="Jeske O."/>
            <person name="Meyerdierks A."/>
            <person name="Storesund J.E."/>
            <person name="Kallscheuer N."/>
            <person name="Luecker S."/>
            <person name="Lage O.M."/>
            <person name="Pohl T."/>
            <person name="Merkel B.J."/>
            <person name="Hornburger P."/>
            <person name="Mueller R.-W."/>
            <person name="Bruemmer F."/>
            <person name="Labrenz M."/>
            <person name="Spormann A.M."/>
            <person name="Op den Camp H."/>
            <person name="Overmann J."/>
            <person name="Amann R."/>
            <person name="Jetten M.S.M."/>
            <person name="Mascher T."/>
            <person name="Medema M.H."/>
            <person name="Devos D.P."/>
            <person name="Kaster A.-K."/>
            <person name="Ovreas L."/>
            <person name="Rohde M."/>
            <person name="Galperin M.Y."/>
            <person name="Jogler C."/>
        </authorList>
    </citation>
    <scope>NUCLEOTIDE SEQUENCE [LARGE SCALE GENOMIC DNA]</scope>
    <source>
        <strain evidence="6 7">Q31a</strain>
    </source>
</reference>
<dbReference type="PROSITE" id="PS00523">
    <property type="entry name" value="SULFATASE_1"/>
    <property type="match status" value="1"/>
</dbReference>
<sequence length="503" mass="56188">MRRIRCMIPPAAAQLGWFGIFCWGLFTSSLSLLANPQDAPAADREDQDAASPQSPNIVLVMADDQGWGETSYNHHPRLKTPNLDQMAAAGARFDRFYAGAPVCSPTRASVLTGRSNRRTGVESHGYALRLQERTLPQALQAAGYSTGHFGKWHLNGLRGPGVPILSSDSHHPGNFGFDHWLSVTNFFDRNPLLSRDGRIEDFRGDSSEIVVEEALQFIAGQAARKRPSFTVIWFGSPHSPFVALDADTEPFMDLNETSRNHYGELVALDRSIGRLRAELRSLGIERETLVWYCSDNGGLPKITPETVGGLRGFKGQLYEGGVRVPAIVEWPSHIEPTRIAKFPACVMDMVPTLVELVGAQADSLLGVQDGTSLWPILRGATERRNKVIPFSYQDEFAIIDNEFKLLQLGKASKHYELYNLEQDPGESEDLFEANPSIARRMLVDMQAWQTSLNRSLSGLDYPEQSVNAENPEPSRWETQERYQPYLKSWGQRPEYQSVLNGRD</sequence>
<dbReference type="EMBL" id="CP036298">
    <property type="protein sequence ID" value="QDV25018.1"/>
    <property type="molecule type" value="Genomic_DNA"/>
</dbReference>
<protein>
    <submittedName>
        <fullName evidence="6">Arylsulfatase</fullName>
        <ecNumber evidence="6">3.1.6.1</ecNumber>
    </submittedName>
</protein>
<name>A0A518G8T7_9BACT</name>
<dbReference type="Gene3D" id="3.30.1120.10">
    <property type="match status" value="1"/>
</dbReference>
<evidence type="ECO:0000256" key="2">
    <source>
        <dbReference type="ARBA" id="ARBA00022723"/>
    </source>
</evidence>
<evidence type="ECO:0000313" key="6">
    <source>
        <dbReference type="EMBL" id="QDV25018.1"/>
    </source>
</evidence>
<keyword evidence="7" id="KW-1185">Reference proteome</keyword>
<keyword evidence="2" id="KW-0479">Metal-binding</keyword>
<proteinExistence type="inferred from homology"/>
<dbReference type="Pfam" id="PF00884">
    <property type="entry name" value="Sulfatase"/>
    <property type="match status" value="1"/>
</dbReference>
<organism evidence="6 7">
    <name type="scientific">Aureliella helgolandensis</name>
    <dbReference type="NCBI Taxonomy" id="2527968"/>
    <lineage>
        <taxon>Bacteria</taxon>
        <taxon>Pseudomonadati</taxon>
        <taxon>Planctomycetota</taxon>
        <taxon>Planctomycetia</taxon>
        <taxon>Pirellulales</taxon>
        <taxon>Pirellulaceae</taxon>
        <taxon>Aureliella</taxon>
    </lineage>
</organism>
<accession>A0A518G8T7</accession>
<evidence type="ECO:0000313" key="7">
    <source>
        <dbReference type="Proteomes" id="UP000318017"/>
    </source>
</evidence>
<dbReference type="KEGG" id="ahel:Q31a_33400"/>
<dbReference type="InterPro" id="IPR024607">
    <property type="entry name" value="Sulfatase_CS"/>
</dbReference>
<dbReference type="EC" id="3.1.6.1" evidence="6"/>
<evidence type="ECO:0000259" key="5">
    <source>
        <dbReference type="Pfam" id="PF00884"/>
    </source>
</evidence>
<dbReference type="InterPro" id="IPR017850">
    <property type="entry name" value="Alkaline_phosphatase_core_sf"/>
</dbReference>
<dbReference type="InterPro" id="IPR050738">
    <property type="entry name" value="Sulfatase"/>
</dbReference>
<dbReference type="GO" id="GO:0004065">
    <property type="term" value="F:arylsulfatase activity"/>
    <property type="evidence" value="ECO:0007669"/>
    <property type="project" value="UniProtKB-EC"/>
</dbReference>
<feature type="domain" description="Sulfatase N-terminal" evidence="5">
    <location>
        <begin position="55"/>
        <end position="358"/>
    </location>
</feature>
<keyword evidence="4" id="KW-0106">Calcium</keyword>
<dbReference type="InterPro" id="IPR000917">
    <property type="entry name" value="Sulfatase_N"/>
</dbReference>
<evidence type="ECO:0000256" key="4">
    <source>
        <dbReference type="ARBA" id="ARBA00022837"/>
    </source>
</evidence>
<dbReference type="PANTHER" id="PTHR42693:SF53">
    <property type="entry name" value="ENDO-4-O-SULFATASE"/>
    <property type="match status" value="1"/>
</dbReference>
<dbReference type="PANTHER" id="PTHR42693">
    <property type="entry name" value="ARYLSULFATASE FAMILY MEMBER"/>
    <property type="match status" value="1"/>
</dbReference>
<evidence type="ECO:0000256" key="3">
    <source>
        <dbReference type="ARBA" id="ARBA00022801"/>
    </source>
</evidence>
<dbReference type="Proteomes" id="UP000318017">
    <property type="component" value="Chromosome"/>
</dbReference>
<dbReference type="Gene3D" id="3.40.720.10">
    <property type="entry name" value="Alkaline Phosphatase, subunit A"/>
    <property type="match status" value="1"/>
</dbReference>
<gene>
    <name evidence="6" type="primary">atsA_37</name>
    <name evidence="6" type="ORF">Q31a_33400</name>
</gene>
<dbReference type="GO" id="GO:0046872">
    <property type="term" value="F:metal ion binding"/>
    <property type="evidence" value="ECO:0007669"/>
    <property type="project" value="UniProtKB-KW"/>
</dbReference>
<evidence type="ECO:0000256" key="1">
    <source>
        <dbReference type="ARBA" id="ARBA00008779"/>
    </source>
</evidence>
<keyword evidence="3 6" id="KW-0378">Hydrolase</keyword>